<proteinExistence type="predicted"/>
<keyword evidence="3" id="KW-1185">Reference proteome</keyword>
<dbReference type="EMBL" id="FTOG01000002">
    <property type="protein sequence ID" value="SIS56276.1"/>
    <property type="molecule type" value="Genomic_DNA"/>
</dbReference>
<protein>
    <submittedName>
        <fullName evidence="2">Uncharacterized protein</fullName>
    </submittedName>
</protein>
<evidence type="ECO:0000313" key="2">
    <source>
        <dbReference type="EMBL" id="SIS56276.1"/>
    </source>
</evidence>
<dbReference type="RefSeq" id="WP_076483823.1">
    <property type="nucleotide sequence ID" value="NZ_FTOG01000002.1"/>
</dbReference>
<dbReference type="Proteomes" id="UP000186221">
    <property type="component" value="Unassembled WGS sequence"/>
</dbReference>
<evidence type="ECO:0000256" key="1">
    <source>
        <dbReference type="SAM" id="MobiDB-lite"/>
    </source>
</evidence>
<name>A0A1N7K405_9RHOB</name>
<organism evidence="2 3">
    <name type="scientific">Rhodobacter aestuarii</name>
    <dbReference type="NCBI Taxonomy" id="453582"/>
    <lineage>
        <taxon>Bacteria</taxon>
        <taxon>Pseudomonadati</taxon>
        <taxon>Pseudomonadota</taxon>
        <taxon>Alphaproteobacteria</taxon>
        <taxon>Rhodobacterales</taxon>
        <taxon>Rhodobacter group</taxon>
        <taxon>Rhodobacter</taxon>
    </lineage>
</organism>
<reference evidence="3" key="1">
    <citation type="submission" date="2017-01" db="EMBL/GenBank/DDBJ databases">
        <authorList>
            <person name="Varghese N."/>
            <person name="Submissions S."/>
        </authorList>
    </citation>
    <scope>NUCLEOTIDE SEQUENCE [LARGE SCALE GENOMIC DNA]</scope>
    <source>
        <strain evidence="3">DSM 19945</strain>
    </source>
</reference>
<accession>A0A1N7K405</accession>
<sequence length="62" mass="6698">MARHPQTQARQNAVALIQAAREAGWARARFELKPDGTTVIDASMAEPDGGDDFLSGDLRMGK</sequence>
<dbReference type="STRING" id="453582.SAMN05421580_102237"/>
<dbReference type="AlphaFoldDB" id="A0A1N7K405"/>
<gene>
    <name evidence="2" type="ORF">SAMN05421580_102237</name>
</gene>
<feature type="region of interest" description="Disordered" evidence="1">
    <location>
        <begin position="41"/>
        <end position="62"/>
    </location>
</feature>
<dbReference type="OrthoDB" id="7868299at2"/>
<evidence type="ECO:0000313" key="3">
    <source>
        <dbReference type="Proteomes" id="UP000186221"/>
    </source>
</evidence>